<name>A0ACB7J0P8_PLECO</name>
<comment type="caution">
    <text evidence="1">The sequence shown here is derived from an EMBL/GenBank/DDBJ whole genome shotgun (WGS) entry which is preliminary data.</text>
</comment>
<organism evidence="1 2">
    <name type="scientific">Pleurotus cornucopiae</name>
    <name type="common">Cornucopia mushroom</name>
    <dbReference type="NCBI Taxonomy" id="5321"/>
    <lineage>
        <taxon>Eukaryota</taxon>
        <taxon>Fungi</taxon>
        <taxon>Dikarya</taxon>
        <taxon>Basidiomycota</taxon>
        <taxon>Agaricomycotina</taxon>
        <taxon>Agaricomycetes</taxon>
        <taxon>Agaricomycetidae</taxon>
        <taxon>Agaricales</taxon>
        <taxon>Pleurotineae</taxon>
        <taxon>Pleurotaceae</taxon>
        <taxon>Pleurotus</taxon>
    </lineage>
</organism>
<dbReference type="Proteomes" id="UP000824881">
    <property type="component" value="Unassembled WGS sequence"/>
</dbReference>
<keyword evidence="2" id="KW-1185">Reference proteome</keyword>
<evidence type="ECO:0000313" key="2">
    <source>
        <dbReference type="Proteomes" id="UP000824881"/>
    </source>
</evidence>
<proteinExistence type="predicted"/>
<reference evidence="1 2" key="1">
    <citation type="journal article" date="2021" name="Appl. Environ. Microbiol.">
        <title>Genetic linkage and physical mapping for an oyster mushroom Pleurotus cornucopiae and QTL analysis for the trait cap color.</title>
        <authorList>
            <person name="Zhang Y."/>
            <person name="Gao W."/>
            <person name="Sonnenberg A."/>
            <person name="Chen Q."/>
            <person name="Zhang J."/>
            <person name="Huang C."/>
        </authorList>
    </citation>
    <scope>NUCLEOTIDE SEQUENCE [LARGE SCALE GENOMIC DNA]</scope>
    <source>
        <strain evidence="1">CCMSSC00406</strain>
    </source>
</reference>
<evidence type="ECO:0000313" key="1">
    <source>
        <dbReference type="EMBL" id="KAG9223706.1"/>
    </source>
</evidence>
<gene>
    <name evidence="1" type="ORF">CCMSSC00406_0004953</name>
</gene>
<sequence length="332" mass="35993">MAGTSGFRRAAPSQATVAVPTTASRNSALGVGLSRTTAPSLKRELVDANVKKDDDEVYSEPDEGVEIVDMDDVHQMDWMAPESLRRFKATTKKKHVKQEEDIKGKGKAKETAMDVDTPPVAAEVDLANALDLSESEEEEEMEDLVEDFARASTADDTFDSRQDRLFWFQFPSPFPTFTSSKGGEVPSTAITPEPTATTSQNSGKKVAFAPDTKPPAPSLKSSPSVAPEEEKQAEPTIDGIIGQLEVYQSGAVKIRLGSGILLDAAAATQPAFLQHAVYLDEENKRMCVLGEVNKRFTVSPNVDMLLNALEAADKVPVMLEGEQDMITMDDII</sequence>
<accession>A0ACB7J0P8</accession>
<protein>
    <submittedName>
        <fullName evidence="1">Uncharacterized protein</fullName>
    </submittedName>
</protein>
<dbReference type="EMBL" id="WQMT02000004">
    <property type="protein sequence ID" value="KAG9223706.1"/>
    <property type="molecule type" value="Genomic_DNA"/>
</dbReference>